<sequence>MLSQINIARNFSNFPRLRIYNFGTRTPFILSRSGFPAEATSRSLKPIIYPRWGHNRATKC</sequence>
<dbReference type="Proteomes" id="UP001430953">
    <property type="component" value="Unassembled WGS sequence"/>
</dbReference>
<name>A0AAW2GNZ8_9HYME</name>
<dbReference type="AlphaFoldDB" id="A0AAW2GNZ8"/>
<reference evidence="1 2" key="1">
    <citation type="submission" date="2023-03" db="EMBL/GenBank/DDBJ databases">
        <title>High recombination rates correlate with genetic variation in Cardiocondyla obscurior ants.</title>
        <authorList>
            <person name="Errbii M."/>
        </authorList>
    </citation>
    <scope>NUCLEOTIDE SEQUENCE [LARGE SCALE GENOMIC DNA]</scope>
    <source>
        <strain evidence="1">Alpha-2009</strain>
        <tissue evidence="1">Whole body</tissue>
    </source>
</reference>
<evidence type="ECO:0000313" key="1">
    <source>
        <dbReference type="EMBL" id="KAL0128999.1"/>
    </source>
</evidence>
<evidence type="ECO:0000313" key="2">
    <source>
        <dbReference type="Proteomes" id="UP001430953"/>
    </source>
</evidence>
<comment type="caution">
    <text evidence="1">The sequence shown here is derived from an EMBL/GenBank/DDBJ whole genome shotgun (WGS) entry which is preliminary data.</text>
</comment>
<gene>
    <name evidence="1" type="ORF">PUN28_004004</name>
</gene>
<proteinExistence type="predicted"/>
<organism evidence="1 2">
    <name type="scientific">Cardiocondyla obscurior</name>
    <dbReference type="NCBI Taxonomy" id="286306"/>
    <lineage>
        <taxon>Eukaryota</taxon>
        <taxon>Metazoa</taxon>
        <taxon>Ecdysozoa</taxon>
        <taxon>Arthropoda</taxon>
        <taxon>Hexapoda</taxon>
        <taxon>Insecta</taxon>
        <taxon>Pterygota</taxon>
        <taxon>Neoptera</taxon>
        <taxon>Endopterygota</taxon>
        <taxon>Hymenoptera</taxon>
        <taxon>Apocrita</taxon>
        <taxon>Aculeata</taxon>
        <taxon>Formicoidea</taxon>
        <taxon>Formicidae</taxon>
        <taxon>Myrmicinae</taxon>
        <taxon>Cardiocondyla</taxon>
    </lineage>
</organism>
<keyword evidence="2" id="KW-1185">Reference proteome</keyword>
<accession>A0AAW2GNZ8</accession>
<protein>
    <submittedName>
        <fullName evidence="1">Uncharacterized protein</fullName>
    </submittedName>
</protein>
<dbReference type="EMBL" id="JADYXP020000003">
    <property type="protein sequence ID" value="KAL0128999.1"/>
    <property type="molecule type" value="Genomic_DNA"/>
</dbReference>